<dbReference type="Pfam" id="PF00501">
    <property type="entry name" value="AMP-binding"/>
    <property type="match status" value="1"/>
</dbReference>
<feature type="domain" description="AMP-dependent synthetase/ligase" evidence="3">
    <location>
        <begin position="19"/>
        <end position="360"/>
    </location>
</feature>
<dbReference type="SUPFAM" id="SSF56801">
    <property type="entry name" value="Acetyl-CoA synthetase-like"/>
    <property type="match status" value="1"/>
</dbReference>
<dbReference type="InterPro" id="IPR029058">
    <property type="entry name" value="AB_hydrolase_fold"/>
</dbReference>
<reference evidence="5" key="1">
    <citation type="submission" date="2020-05" db="EMBL/GenBank/DDBJ databases">
        <title>Mycena genomes resolve the evolution of fungal bioluminescence.</title>
        <authorList>
            <person name="Tsai I.J."/>
        </authorList>
    </citation>
    <scope>NUCLEOTIDE SEQUENCE</scope>
    <source>
        <strain evidence="5">160909Yilan</strain>
    </source>
</reference>
<dbReference type="InterPro" id="IPR001031">
    <property type="entry name" value="Thioesterase"/>
</dbReference>
<sequence>MSTYTPAPVDGSLSLLQIFEFQATTNPHQPIFRYDSASARDGYENITWQQAVKMFDKTAQILRRRIGNTALMDCADRPVVGILAVTSSILYASLVVGTVRAGYTVFPLSTRNSDAAIAHLIAESGMKHLLISQDSHMQDIACKANALLNARNIKIGILPIPTYEEISDTQHTDLDALPPLQPIPDERVLVIAHSSGSTSFPKVVPLTHKYIQAPKGSRPSDLSSWVQSTHSAAMFHIMGIMTLMRAAYSGMVLALFAPTTNGVIPTPERVLQSALATRCKTMHWAEDPSSIEKLKSFSHVAFTGGPLAQQAGDILQNSGVALMPYYGTTETGSISRRFTNEKQEESWQYFQFVPGTDAVLVPIDGDSSGLLFQLIIKESAAQSLALSNMEIDGVIWAHWKVRNMSVDDQIMHSNGEKTNPGPIEYILAQNPLVQSAIMFGRAKPHAGVLVVPSDKKVLDIQSFRDAIWPITILKGLQLNRQTTLHLVIRGSSAIIAHNQISQMIIFFNPSKLFHTNSKGTPKRYAILKDHAQEIEDAYDAFDKTASSSVSSTGTIPRDISINDALEIVRAHVHAHVNPNVTDNEDMFEAGADRQVVWCRLGNLCSKYYCSLLAARIRRDIIQSLSEPHLKVPDIVAQSLPNDVVFASPTIGRLASFIFGVIVCAATFPHMGDNTYIKNVPASILDQEDNTIVRLREPAAGQSPLILIHGGGGSVYPFMKHRERVFVAQTDFYHHKIKELQPNGPYRLGGYSAGAIMACVITKLLEANGDKVIQLAFIDSSPLVALTPRPGLDTSADFSDVQTLHDHHERSVRGFCKMLRGYNDAWWTKFAAVVWEHWTGRLRPEDMSELMERLYENLVGGMIRTFDFILDQALGDQKGYKDVLEGMVQWTKEIQAPITVYKATDGIIQNIPPDSREKWGAFGVDWAHEDVRVVELRKLVPFVAPAHRPPFIIPPPPRPQDESKGDNTQRQMGILEEAVTLARDEGEVERQGKTGRQGGQSEDWMKHQGRVLVHDRFNAMQYPLELRVGGQSRTIDALDVAPAQHGVRASVCTKIKGVD</sequence>
<dbReference type="GO" id="GO:0031956">
    <property type="term" value="F:medium-chain fatty acid-CoA ligase activity"/>
    <property type="evidence" value="ECO:0007669"/>
    <property type="project" value="TreeGrafter"/>
</dbReference>
<dbReference type="InterPro" id="IPR020845">
    <property type="entry name" value="AMP-binding_CS"/>
</dbReference>
<accession>A0A8H6XJW9</accession>
<dbReference type="Pfam" id="PF00975">
    <property type="entry name" value="Thioesterase"/>
    <property type="match status" value="1"/>
</dbReference>
<dbReference type="Gene3D" id="3.40.50.1820">
    <property type="entry name" value="alpha/beta hydrolase"/>
    <property type="match status" value="1"/>
</dbReference>
<dbReference type="SUPFAM" id="SSF53474">
    <property type="entry name" value="alpha/beta-Hydrolases"/>
    <property type="match status" value="1"/>
</dbReference>
<evidence type="ECO:0000256" key="2">
    <source>
        <dbReference type="SAM" id="MobiDB-lite"/>
    </source>
</evidence>
<dbReference type="GO" id="GO:0006631">
    <property type="term" value="P:fatty acid metabolic process"/>
    <property type="evidence" value="ECO:0007669"/>
    <property type="project" value="TreeGrafter"/>
</dbReference>
<dbReference type="Gene3D" id="3.40.50.12780">
    <property type="entry name" value="N-terminal domain of ligase-like"/>
    <property type="match status" value="1"/>
</dbReference>
<dbReference type="Proteomes" id="UP000623467">
    <property type="component" value="Unassembled WGS sequence"/>
</dbReference>
<dbReference type="Pfam" id="PF23562">
    <property type="entry name" value="AMP-binding_C_3"/>
    <property type="match status" value="1"/>
</dbReference>
<evidence type="ECO:0000259" key="4">
    <source>
        <dbReference type="Pfam" id="PF00975"/>
    </source>
</evidence>
<organism evidence="5 6">
    <name type="scientific">Mycena sanguinolenta</name>
    <dbReference type="NCBI Taxonomy" id="230812"/>
    <lineage>
        <taxon>Eukaryota</taxon>
        <taxon>Fungi</taxon>
        <taxon>Dikarya</taxon>
        <taxon>Basidiomycota</taxon>
        <taxon>Agaricomycotina</taxon>
        <taxon>Agaricomycetes</taxon>
        <taxon>Agaricomycetidae</taxon>
        <taxon>Agaricales</taxon>
        <taxon>Marasmiineae</taxon>
        <taxon>Mycenaceae</taxon>
        <taxon>Mycena</taxon>
    </lineage>
</organism>
<evidence type="ECO:0000313" key="6">
    <source>
        <dbReference type="Proteomes" id="UP000623467"/>
    </source>
</evidence>
<feature type="region of interest" description="Disordered" evidence="2">
    <location>
        <begin position="947"/>
        <end position="968"/>
    </location>
</feature>
<proteinExistence type="inferred from homology"/>
<dbReference type="InterPro" id="IPR042099">
    <property type="entry name" value="ANL_N_sf"/>
</dbReference>
<feature type="compositionally biased region" description="Pro residues" evidence="2">
    <location>
        <begin position="947"/>
        <end position="957"/>
    </location>
</feature>
<dbReference type="EMBL" id="JACAZH010000026">
    <property type="protein sequence ID" value="KAF7341779.1"/>
    <property type="molecule type" value="Genomic_DNA"/>
</dbReference>
<evidence type="ECO:0000259" key="3">
    <source>
        <dbReference type="Pfam" id="PF00501"/>
    </source>
</evidence>
<name>A0A8H6XJW9_9AGAR</name>
<comment type="caution">
    <text evidence="5">The sequence shown here is derived from an EMBL/GenBank/DDBJ whole genome shotgun (WGS) entry which is preliminary data.</text>
</comment>
<comment type="similarity">
    <text evidence="1">Belongs to the ATP-dependent AMP-binding enzyme family.</text>
</comment>
<evidence type="ECO:0000256" key="1">
    <source>
        <dbReference type="ARBA" id="ARBA00006432"/>
    </source>
</evidence>
<dbReference type="OrthoDB" id="429813at2759"/>
<feature type="compositionally biased region" description="Basic and acidic residues" evidence="2">
    <location>
        <begin position="982"/>
        <end position="991"/>
    </location>
</feature>
<dbReference type="PROSITE" id="PS00455">
    <property type="entry name" value="AMP_BINDING"/>
    <property type="match status" value="1"/>
</dbReference>
<dbReference type="InterPro" id="IPR000873">
    <property type="entry name" value="AMP-dep_synth/lig_dom"/>
</dbReference>
<dbReference type="PANTHER" id="PTHR43201">
    <property type="entry name" value="ACYL-COA SYNTHETASE"/>
    <property type="match status" value="1"/>
</dbReference>
<dbReference type="AlphaFoldDB" id="A0A8H6XJW9"/>
<dbReference type="PANTHER" id="PTHR43201:SF8">
    <property type="entry name" value="ACYL-COA SYNTHETASE FAMILY MEMBER 3"/>
    <property type="match status" value="1"/>
</dbReference>
<keyword evidence="6" id="KW-1185">Reference proteome</keyword>
<protein>
    <submittedName>
        <fullName evidence="5">NRPS-like enzyme</fullName>
    </submittedName>
</protein>
<feature type="domain" description="Thioesterase" evidence="4">
    <location>
        <begin position="730"/>
        <end position="789"/>
    </location>
</feature>
<evidence type="ECO:0000313" key="5">
    <source>
        <dbReference type="EMBL" id="KAF7341779.1"/>
    </source>
</evidence>
<feature type="region of interest" description="Disordered" evidence="2">
    <location>
        <begin position="982"/>
        <end position="1002"/>
    </location>
</feature>
<gene>
    <name evidence="5" type="ORF">MSAN_02032400</name>
</gene>